<comment type="caution">
    <text evidence="6">The sequence shown here is derived from an EMBL/GenBank/DDBJ whole genome shotgun (WGS) entry which is preliminary data.</text>
</comment>
<evidence type="ECO:0000256" key="3">
    <source>
        <dbReference type="SAM" id="Coils"/>
    </source>
</evidence>
<name>A0A9R1VS93_LACSA</name>
<gene>
    <name evidence="6" type="ORF">LSAT_V11C400198310</name>
</gene>
<keyword evidence="7" id="KW-1185">Reference proteome</keyword>
<evidence type="ECO:0000313" key="6">
    <source>
        <dbReference type="EMBL" id="KAJ0210012.1"/>
    </source>
</evidence>
<evidence type="ECO:0000256" key="2">
    <source>
        <dbReference type="PROSITE-ProRule" id="PRU00982"/>
    </source>
</evidence>
<dbReference type="InterPro" id="IPR043454">
    <property type="entry name" value="NPH3/RPT2-like"/>
</dbReference>
<dbReference type="PROSITE" id="PS51649">
    <property type="entry name" value="NPH3"/>
    <property type="match status" value="1"/>
</dbReference>
<accession>A0A9R1VS93</accession>
<protein>
    <recommendedName>
        <fullName evidence="5">NPH3 domain-containing protein</fullName>
    </recommendedName>
</protein>
<dbReference type="PANTHER" id="PTHR32370">
    <property type="entry name" value="OS12G0117600 PROTEIN"/>
    <property type="match status" value="1"/>
</dbReference>
<evidence type="ECO:0000256" key="1">
    <source>
        <dbReference type="ARBA" id="ARBA00022786"/>
    </source>
</evidence>
<comment type="similarity">
    <text evidence="2">Belongs to the NPH3 family.</text>
</comment>
<feature type="region of interest" description="Disordered" evidence="4">
    <location>
        <begin position="411"/>
        <end position="443"/>
    </location>
</feature>
<dbReference type="OrthoDB" id="680561at2759"/>
<sequence length="443" mass="50058">MNSSSFLTKFLRHHRHQYTRMNHLPSLDSSASSPTDKSNSLASKCWLDDACIVDIDYFVKTLSGIKANGVRPDLIGSIITHYASKWIPELSGEPPSPVAPELQSLSQSATASWLKKRFFIETIVAVLPPEKDAIPCSFLLRLLKNANMVGVDSSYKEELEKRVAWRLDQATLKELMIPCFSHDRSTLFDVELMLRLVKRFVELEIEGLRTGAGMFKVAKLVDAYLAEVAVDSEVALPEFMELAGAVPAQARATDDGLYRAIDTYLKTHVNVTKQERKRLCKLIDSQKLSTEASIHAAQNERLPVRSVIQVLFSEQAKLSSHTDWSRSFSTARSPNLSVDPHDRCHSSRDIATIQQMEIKKLKEHVTKLERQCYSMQNQIDKLSEKKRGFFNWRKLQMSTTLKSMSIEVADESKLDSSSIGKQTPLKGKQGRNKTPKRWRSSTS</sequence>
<reference evidence="6 7" key="1">
    <citation type="journal article" date="2017" name="Nat. Commun.">
        <title>Genome assembly with in vitro proximity ligation data and whole-genome triplication in lettuce.</title>
        <authorList>
            <person name="Reyes-Chin-Wo S."/>
            <person name="Wang Z."/>
            <person name="Yang X."/>
            <person name="Kozik A."/>
            <person name="Arikit S."/>
            <person name="Song C."/>
            <person name="Xia L."/>
            <person name="Froenicke L."/>
            <person name="Lavelle D.O."/>
            <person name="Truco M.J."/>
            <person name="Xia R."/>
            <person name="Zhu S."/>
            <person name="Xu C."/>
            <person name="Xu H."/>
            <person name="Xu X."/>
            <person name="Cox K."/>
            <person name="Korf I."/>
            <person name="Meyers B.C."/>
            <person name="Michelmore R.W."/>
        </authorList>
    </citation>
    <scope>NUCLEOTIDE SEQUENCE [LARGE SCALE GENOMIC DNA]</scope>
    <source>
        <strain evidence="7">cv. Salinas</strain>
        <tissue evidence="6">Seedlings</tissue>
    </source>
</reference>
<organism evidence="6 7">
    <name type="scientific">Lactuca sativa</name>
    <name type="common">Garden lettuce</name>
    <dbReference type="NCBI Taxonomy" id="4236"/>
    <lineage>
        <taxon>Eukaryota</taxon>
        <taxon>Viridiplantae</taxon>
        <taxon>Streptophyta</taxon>
        <taxon>Embryophyta</taxon>
        <taxon>Tracheophyta</taxon>
        <taxon>Spermatophyta</taxon>
        <taxon>Magnoliopsida</taxon>
        <taxon>eudicotyledons</taxon>
        <taxon>Gunneridae</taxon>
        <taxon>Pentapetalae</taxon>
        <taxon>asterids</taxon>
        <taxon>campanulids</taxon>
        <taxon>Asterales</taxon>
        <taxon>Asteraceae</taxon>
        <taxon>Cichorioideae</taxon>
        <taxon>Cichorieae</taxon>
        <taxon>Lactucinae</taxon>
        <taxon>Lactuca</taxon>
    </lineage>
</organism>
<evidence type="ECO:0000259" key="5">
    <source>
        <dbReference type="PROSITE" id="PS51649"/>
    </source>
</evidence>
<keyword evidence="3" id="KW-0175">Coiled coil</keyword>
<evidence type="ECO:0000313" key="7">
    <source>
        <dbReference type="Proteomes" id="UP000235145"/>
    </source>
</evidence>
<feature type="compositionally biased region" description="Basic residues" evidence="4">
    <location>
        <begin position="428"/>
        <end position="443"/>
    </location>
</feature>
<dbReference type="AlphaFoldDB" id="A0A9R1VS93"/>
<evidence type="ECO:0000256" key="4">
    <source>
        <dbReference type="SAM" id="MobiDB-lite"/>
    </source>
</evidence>
<feature type="domain" description="NPH3" evidence="5">
    <location>
        <begin position="44"/>
        <end position="317"/>
    </location>
</feature>
<keyword evidence="1" id="KW-0833">Ubl conjugation pathway</keyword>
<proteinExistence type="inferred from homology"/>
<dbReference type="EMBL" id="NBSK02000004">
    <property type="protein sequence ID" value="KAJ0210012.1"/>
    <property type="molecule type" value="Genomic_DNA"/>
</dbReference>
<dbReference type="InterPro" id="IPR027356">
    <property type="entry name" value="NPH3_dom"/>
</dbReference>
<dbReference type="Proteomes" id="UP000235145">
    <property type="component" value="Unassembled WGS sequence"/>
</dbReference>
<dbReference type="Pfam" id="PF03000">
    <property type="entry name" value="NPH3"/>
    <property type="match status" value="1"/>
</dbReference>
<feature type="coiled-coil region" evidence="3">
    <location>
        <begin position="351"/>
        <end position="385"/>
    </location>
</feature>